<evidence type="ECO:0000313" key="4">
    <source>
        <dbReference type="Proteomes" id="UP000502415"/>
    </source>
</evidence>
<proteinExistence type="predicted"/>
<feature type="domain" description="Porin" evidence="2">
    <location>
        <begin position="14"/>
        <end position="377"/>
    </location>
</feature>
<feature type="chain" id="PRO_5031321176" description="Porin domain-containing protein" evidence="1">
    <location>
        <begin position="24"/>
        <end position="411"/>
    </location>
</feature>
<accession>A0A7Z2W2L6</accession>
<feature type="signal peptide" evidence="1">
    <location>
        <begin position="1"/>
        <end position="23"/>
    </location>
</feature>
<dbReference type="Gene3D" id="2.40.160.10">
    <property type="entry name" value="Porin"/>
    <property type="match status" value="1"/>
</dbReference>
<keyword evidence="4" id="KW-1185">Reference proteome</keyword>
<protein>
    <recommendedName>
        <fullName evidence="2">Porin domain-containing protein</fullName>
    </recommendedName>
</protein>
<dbReference type="InterPro" id="IPR033900">
    <property type="entry name" value="Gram_neg_porin_domain"/>
</dbReference>
<evidence type="ECO:0000313" key="3">
    <source>
        <dbReference type="EMBL" id="QJE03633.1"/>
    </source>
</evidence>
<dbReference type="KEGG" id="mfy:HH212_25815"/>
<sequence length="411" mass="44355">MARLCTPALAFLFAAGAASGARADSQGAWPTVSVSGFGTVDAVHSSEREADYTSSVLKRSGAGVTRSWSADVDTRLGLQLDVAMNKQWSAVLQLVSEQHIDGSYRPKVEWANLKYQVTPELSLRLGRIAVPMFLAAEYRKVGYAYPWVRPPVENYSLNPFTSSDGVDANYRWSAGPVRNVSQVFYGRSTRATVPPIVGDDLVGLANTSDWGALTVRGSLITGVATTSVSPELFDALGAFGESGAALTRAYGLDHSRVTITSLGINYDPGRWFLTSEASQIRSRSLLAASRTLYASAGWRFGALTPYATWSRVSSPDPEMAPKLPLAGLPPAYAAYAGQLNWALRQVLSGVPDQHSASAGLRWDWHPNSALKLQYDRITPHEGSRGTMINQTPAYQSGRTSHVASVAIDFVY</sequence>
<dbReference type="EMBL" id="CP051685">
    <property type="protein sequence ID" value="QJE03633.1"/>
    <property type="molecule type" value="Genomic_DNA"/>
</dbReference>
<dbReference type="Proteomes" id="UP000502415">
    <property type="component" value="Chromosome"/>
</dbReference>
<organism evidence="3 4">
    <name type="scientific">Massilia forsythiae</name>
    <dbReference type="NCBI Taxonomy" id="2728020"/>
    <lineage>
        <taxon>Bacteria</taxon>
        <taxon>Pseudomonadati</taxon>
        <taxon>Pseudomonadota</taxon>
        <taxon>Betaproteobacteria</taxon>
        <taxon>Burkholderiales</taxon>
        <taxon>Oxalobacteraceae</taxon>
        <taxon>Telluria group</taxon>
        <taxon>Massilia</taxon>
    </lineage>
</organism>
<keyword evidence="1" id="KW-0732">Signal</keyword>
<dbReference type="SUPFAM" id="SSF56935">
    <property type="entry name" value="Porins"/>
    <property type="match status" value="1"/>
</dbReference>
<reference evidence="3 4" key="1">
    <citation type="submission" date="2020-04" db="EMBL/GenBank/DDBJ databases">
        <title>Genome sequencing of novel species.</title>
        <authorList>
            <person name="Heo J."/>
            <person name="Kim S.-J."/>
            <person name="Kim J.-S."/>
            <person name="Hong S.-B."/>
            <person name="Kwon S.-W."/>
        </authorList>
    </citation>
    <scope>NUCLEOTIDE SEQUENCE [LARGE SCALE GENOMIC DNA]</scope>
    <source>
        <strain evidence="3 4">GN2-R2</strain>
    </source>
</reference>
<gene>
    <name evidence="3" type="ORF">HH212_25815</name>
</gene>
<dbReference type="InterPro" id="IPR023614">
    <property type="entry name" value="Porin_dom_sf"/>
</dbReference>
<dbReference type="Pfam" id="PF13609">
    <property type="entry name" value="Porin_4"/>
    <property type="match status" value="1"/>
</dbReference>
<dbReference type="AlphaFoldDB" id="A0A7Z2W2L6"/>
<name>A0A7Z2W2L6_9BURK</name>
<evidence type="ECO:0000259" key="2">
    <source>
        <dbReference type="Pfam" id="PF13609"/>
    </source>
</evidence>
<evidence type="ECO:0000256" key="1">
    <source>
        <dbReference type="SAM" id="SignalP"/>
    </source>
</evidence>